<dbReference type="OMA" id="YLIFENH"/>
<keyword evidence="2" id="KW-0150">Chloroplast</keyword>
<dbReference type="SMART" id="SM00173">
    <property type="entry name" value="RAS"/>
    <property type="match status" value="1"/>
</dbReference>
<proteinExistence type="inferred from homology"/>
<dbReference type="InterPro" id="IPR027417">
    <property type="entry name" value="P-loop_NTPase"/>
</dbReference>
<gene>
    <name evidence="3" type="ORF">KP509_09G101100</name>
</gene>
<dbReference type="PRINTS" id="PR00449">
    <property type="entry name" value="RASTRNSFRMNG"/>
</dbReference>
<protein>
    <submittedName>
        <fullName evidence="3">Uncharacterized protein</fullName>
    </submittedName>
</protein>
<keyword evidence="4" id="KW-1185">Reference proteome</keyword>
<evidence type="ECO:0000256" key="2">
    <source>
        <dbReference type="ARBA" id="ARBA00022528"/>
    </source>
</evidence>
<dbReference type="InterPro" id="IPR050209">
    <property type="entry name" value="Rab_GTPases_membrane_traffic"/>
</dbReference>
<dbReference type="InterPro" id="IPR001806">
    <property type="entry name" value="Small_GTPase"/>
</dbReference>
<accession>A0A8T2U970</accession>
<keyword evidence="2" id="KW-0934">Plastid</keyword>
<dbReference type="InterPro" id="IPR005225">
    <property type="entry name" value="Small_GTP-bd"/>
</dbReference>
<dbReference type="OrthoDB" id="9989112at2759"/>
<dbReference type="SMART" id="SM00175">
    <property type="entry name" value="RAB"/>
    <property type="match status" value="1"/>
</dbReference>
<dbReference type="Gene3D" id="3.40.50.300">
    <property type="entry name" value="P-loop containing nucleotide triphosphate hydrolases"/>
    <property type="match status" value="1"/>
</dbReference>
<dbReference type="Proteomes" id="UP000825935">
    <property type="component" value="Chromosome 9"/>
</dbReference>
<dbReference type="PANTHER" id="PTHR47979">
    <property type="entry name" value="DRAB11-RELATED"/>
    <property type="match status" value="1"/>
</dbReference>
<dbReference type="Pfam" id="PF00071">
    <property type="entry name" value="Ras"/>
    <property type="match status" value="1"/>
</dbReference>
<comment type="similarity">
    <text evidence="1">Belongs to the small GTPase superfamily. Rab family.</text>
</comment>
<dbReference type="GO" id="GO:0005525">
    <property type="term" value="F:GTP binding"/>
    <property type="evidence" value="ECO:0007669"/>
    <property type="project" value="InterPro"/>
</dbReference>
<evidence type="ECO:0000256" key="1">
    <source>
        <dbReference type="ARBA" id="ARBA00006270"/>
    </source>
</evidence>
<sequence length="183" mass="20852">MTFAPNNSYILVQEIPQPGVGKFSTFQLMTKKIKIFLLFGTRTMKIDGKTIKAQIWDIAGQERYRAITTAYYRGVVGAFLVYDITRYLIFENHTNADIVIMLVGNKSDVRQLRAVPLEESEEFTQAEGLYFMETSALKSVNLEEAFKQVLTQIYRVVVKKGLEIGEDPAAIPSKWQTLRSTKL</sequence>
<dbReference type="EMBL" id="CM035414">
    <property type="protein sequence ID" value="KAH7430466.1"/>
    <property type="molecule type" value="Genomic_DNA"/>
</dbReference>
<dbReference type="SUPFAM" id="SSF52540">
    <property type="entry name" value="P-loop containing nucleoside triphosphate hydrolases"/>
    <property type="match status" value="1"/>
</dbReference>
<evidence type="ECO:0000313" key="3">
    <source>
        <dbReference type="EMBL" id="KAH7430466.1"/>
    </source>
</evidence>
<name>A0A8T2U970_CERRI</name>
<dbReference type="PROSITE" id="PS51419">
    <property type="entry name" value="RAB"/>
    <property type="match status" value="1"/>
</dbReference>
<dbReference type="NCBIfam" id="TIGR00231">
    <property type="entry name" value="small_GTP"/>
    <property type="match status" value="1"/>
</dbReference>
<dbReference type="PROSITE" id="PS51421">
    <property type="entry name" value="RAS"/>
    <property type="match status" value="1"/>
</dbReference>
<evidence type="ECO:0000313" key="4">
    <source>
        <dbReference type="Proteomes" id="UP000825935"/>
    </source>
</evidence>
<reference evidence="3" key="1">
    <citation type="submission" date="2021-08" db="EMBL/GenBank/DDBJ databases">
        <title>WGS assembly of Ceratopteris richardii.</title>
        <authorList>
            <person name="Marchant D.B."/>
            <person name="Chen G."/>
            <person name="Jenkins J."/>
            <person name="Shu S."/>
            <person name="Leebens-Mack J."/>
            <person name="Grimwood J."/>
            <person name="Schmutz J."/>
            <person name="Soltis P."/>
            <person name="Soltis D."/>
            <person name="Chen Z.-H."/>
        </authorList>
    </citation>
    <scope>NUCLEOTIDE SEQUENCE</scope>
    <source>
        <strain evidence="3">Whitten #5841</strain>
        <tissue evidence="3">Leaf</tissue>
    </source>
</reference>
<dbReference type="AlphaFoldDB" id="A0A8T2U970"/>
<organism evidence="3 4">
    <name type="scientific">Ceratopteris richardii</name>
    <name type="common">Triangle waterfern</name>
    <dbReference type="NCBI Taxonomy" id="49495"/>
    <lineage>
        <taxon>Eukaryota</taxon>
        <taxon>Viridiplantae</taxon>
        <taxon>Streptophyta</taxon>
        <taxon>Embryophyta</taxon>
        <taxon>Tracheophyta</taxon>
        <taxon>Polypodiopsida</taxon>
        <taxon>Polypodiidae</taxon>
        <taxon>Polypodiales</taxon>
        <taxon>Pteridineae</taxon>
        <taxon>Pteridaceae</taxon>
        <taxon>Parkerioideae</taxon>
        <taxon>Ceratopteris</taxon>
    </lineage>
</organism>
<dbReference type="SMART" id="SM00174">
    <property type="entry name" value="RHO"/>
    <property type="match status" value="1"/>
</dbReference>
<dbReference type="FunFam" id="3.40.50.300:FF:001447">
    <property type="entry name" value="Ras-related protein Rab-1B"/>
    <property type="match status" value="1"/>
</dbReference>
<comment type="caution">
    <text evidence="3">The sequence shown here is derived from an EMBL/GenBank/DDBJ whole genome shotgun (WGS) entry which is preliminary data.</text>
</comment>
<dbReference type="GO" id="GO:0003924">
    <property type="term" value="F:GTPase activity"/>
    <property type="evidence" value="ECO:0007669"/>
    <property type="project" value="InterPro"/>
</dbReference>